<sequence>MDIGKRMMEKWGWAKGQGLGKDNKGMTSCLVLRKDSGSSTQGRIESVGEEPTLAHEAASLAAKSLLSSLGAELGVGMPDPVDLPADAPKKRKSRWDDGDAVPTPEVPPLPVEVPTLGHLQMVPAGPSVPMSGDGYLGAPPAPAASTASSNPNFGLNQGGQKPRMPYMWPKHVDDWRWSKGFEATYCFEEVGLPSGMLEVARRILGDGSRFPTRVADATDCNVEVTAWGSLLVRPKGTGGDIDKAKRMLFEVLHPAAEALRSEAFEVEEMSPDQDAKEADQVGPRGLVAEEKEKEHLANQKKRRVGLGLVEGETSTVDEAAPLESVAIPLATLEDMQTIQRHINDLRVATGVAPVLQDFALILYGGEKKLHRAQQLVQTLLETGEWVAFSEAFVLSEETKQKRRGDGPSTQLLIKLPECAGIKVLEKHLTSMELAAEADQLKLTSKPVAGKRTLMVEGPPKAHERVKLMVKELMEKGQSPMLTKFLNGSKAGTGRLPQSVGANPAKAPVSVSSTIAPGVIAAPPVIETKKEVKEEIKVKEEVKEEPLSDEEGPKKELPKLNAGWRLMAPPTRMKATKAKAKPPKAEAQAADDLFADLPEPGKAKVPEATATSIPDGITE</sequence>
<dbReference type="EMBL" id="CAXAMN010008890">
    <property type="protein sequence ID" value="CAK9026959.1"/>
    <property type="molecule type" value="Genomic_DNA"/>
</dbReference>
<feature type="region of interest" description="Disordered" evidence="1">
    <location>
        <begin position="542"/>
        <end position="566"/>
    </location>
</feature>
<keyword evidence="4" id="KW-1185">Reference proteome</keyword>
<evidence type="ECO:0000256" key="1">
    <source>
        <dbReference type="SAM" id="MobiDB-lite"/>
    </source>
</evidence>
<evidence type="ECO:0000313" key="3">
    <source>
        <dbReference type="EMBL" id="CAK9026959.1"/>
    </source>
</evidence>
<feature type="domain" description="G-patch" evidence="2">
    <location>
        <begin position="1"/>
        <end position="28"/>
    </location>
</feature>
<reference evidence="3 4" key="1">
    <citation type="submission" date="2024-02" db="EMBL/GenBank/DDBJ databases">
        <authorList>
            <person name="Chen Y."/>
            <person name="Shah S."/>
            <person name="Dougan E. K."/>
            <person name="Thang M."/>
            <person name="Chan C."/>
        </authorList>
    </citation>
    <scope>NUCLEOTIDE SEQUENCE [LARGE SCALE GENOMIC DNA]</scope>
</reference>
<name>A0ABP0KKE6_9DINO</name>
<feature type="region of interest" description="Disordered" evidence="1">
    <location>
        <begin position="596"/>
        <end position="618"/>
    </location>
</feature>
<feature type="compositionally biased region" description="Basic and acidic residues" evidence="1">
    <location>
        <begin position="542"/>
        <end position="557"/>
    </location>
</feature>
<dbReference type="Pfam" id="PF01585">
    <property type="entry name" value="G-patch"/>
    <property type="match status" value="1"/>
</dbReference>
<dbReference type="PROSITE" id="PS50174">
    <property type="entry name" value="G_PATCH"/>
    <property type="match status" value="1"/>
</dbReference>
<feature type="region of interest" description="Disordered" evidence="1">
    <location>
        <begin position="77"/>
        <end position="112"/>
    </location>
</feature>
<evidence type="ECO:0000259" key="2">
    <source>
        <dbReference type="PROSITE" id="PS50174"/>
    </source>
</evidence>
<evidence type="ECO:0000313" key="4">
    <source>
        <dbReference type="Proteomes" id="UP001642484"/>
    </source>
</evidence>
<accession>A0ABP0KKE6</accession>
<dbReference type="InterPro" id="IPR000467">
    <property type="entry name" value="G_patch_dom"/>
</dbReference>
<protein>
    <recommendedName>
        <fullName evidence="2">G-patch domain-containing protein</fullName>
    </recommendedName>
</protein>
<organism evidence="3 4">
    <name type="scientific">Durusdinium trenchii</name>
    <dbReference type="NCBI Taxonomy" id="1381693"/>
    <lineage>
        <taxon>Eukaryota</taxon>
        <taxon>Sar</taxon>
        <taxon>Alveolata</taxon>
        <taxon>Dinophyceae</taxon>
        <taxon>Suessiales</taxon>
        <taxon>Symbiodiniaceae</taxon>
        <taxon>Durusdinium</taxon>
    </lineage>
</organism>
<gene>
    <name evidence="3" type="ORF">CCMP2556_LOCUS16577</name>
</gene>
<dbReference type="Proteomes" id="UP001642484">
    <property type="component" value="Unassembled WGS sequence"/>
</dbReference>
<proteinExistence type="predicted"/>
<comment type="caution">
    <text evidence="3">The sequence shown here is derived from an EMBL/GenBank/DDBJ whole genome shotgun (WGS) entry which is preliminary data.</text>
</comment>